<dbReference type="SUPFAM" id="SSF48403">
    <property type="entry name" value="Ankyrin repeat"/>
    <property type="match status" value="1"/>
</dbReference>
<dbReference type="InterPro" id="IPR036770">
    <property type="entry name" value="Ankyrin_rpt-contain_sf"/>
</dbReference>
<dbReference type="EMBL" id="HACM01006502">
    <property type="protein sequence ID" value="CRZ06944.1"/>
    <property type="molecule type" value="Transcribed_RNA"/>
</dbReference>
<dbReference type="InterPro" id="IPR002110">
    <property type="entry name" value="Ankyrin_rpt"/>
</dbReference>
<dbReference type="SMART" id="SM00248">
    <property type="entry name" value="ANK"/>
    <property type="match status" value="3"/>
</dbReference>
<evidence type="ECO:0000256" key="1">
    <source>
        <dbReference type="ARBA" id="ARBA00022737"/>
    </source>
</evidence>
<dbReference type="GO" id="GO:0005829">
    <property type="term" value="C:cytosol"/>
    <property type="evidence" value="ECO:0007669"/>
    <property type="project" value="TreeGrafter"/>
</dbReference>
<keyword evidence="2 3" id="KW-0040">ANK repeat</keyword>
<dbReference type="Gene3D" id="1.25.40.20">
    <property type="entry name" value="Ankyrin repeat-containing domain"/>
    <property type="match status" value="2"/>
</dbReference>
<protein>
    <submittedName>
        <fullName evidence="4">Uncharacterized protein</fullName>
    </submittedName>
</protein>
<evidence type="ECO:0000256" key="2">
    <source>
        <dbReference type="ARBA" id="ARBA00023043"/>
    </source>
</evidence>
<sequence>TALHLAVNNFLSDETIIQMIETARPNTVDIVGHNGMTNPCRHKRKLDHRDRDRDVISSASSDILNFQNHKGQTIFFLAVYFARAKIAQILLENGADPFKTDNDGNTAMHLAMKDHRSGWSTIEMFKAPLPNTVNTDGGYVNHMNNYVDSLDQRTWDRKVQNLVRAGVKPLTLHLASQDSLYTFIIRQMITPRMFHRVITNEGQTRLKKFRKSLRRTFRDMSDFFSDSCSKIINIQNHKKETALYLAVSDQRLAAVKVFLGLGADRTIKVNGQTALDLAIQMEVEHRYKSAAEIVKL</sequence>
<evidence type="ECO:0000313" key="4">
    <source>
        <dbReference type="EMBL" id="CRZ06944.1"/>
    </source>
</evidence>
<dbReference type="GO" id="GO:0051059">
    <property type="term" value="F:NF-kappaB binding"/>
    <property type="evidence" value="ECO:0007669"/>
    <property type="project" value="TreeGrafter"/>
</dbReference>
<reference evidence="4" key="1">
    <citation type="submission" date="2015-04" db="EMBL/GenBank/DDBJ databases">
        <title>The genome sequence of the plant pathogenic Rhizarian Plasmodiophora brassicae reveals insights in its biotrophic life cycle and the origin of chitin synthesis.</title>
        <authorList>
            <person name="Schwelm A."/>
            <person name="Fogelqvist J."/>
            <person name="Knaust A."/>
            <person name="Julke S."/>
            <person name="Lilja T."/>
            <person name="Dhandapani V."/>
            <person name="Bonilla-Rosso G."/>
            <person name="Karlsson M."/>
            <person name="Shevchenko A."/>
            <person name="Choi S.R."/>
            <person name="Kim H.G."/>
            <person name="Park J.Y."/>
            <person name="Lim Y.P."/>
            <person name="Ludwig-Muller J."/>
            <person name="Dixelius C."/>
        </authorList>
    </citation>
    <scope>NUCLEOTIDE SEQUENCE</scope>
    <source>
        <tissue evidence="4">Potato root galls</tissue>
    </source>
</reference>
<feature type="repeat" description="ANK" evidence="3">
    <location>
        <begin position="70"/>
        <end position="102"/>
    </location>
</feature>
<dbReference type="AlphaFoldDB" id="A0A0H5REE5"/>
<feature type="non-terminal residue" evidence="4">
    <location>
        <position position="1"/>
    </location>
</feature>
<dbReference type="Pfam" id="PF12796">
    <property type="entry name" value="Ank_2"/>
    <property type="match status" value="1"/>
</dbReference>
<proteinExistence type="predicted"/>
<evidence type="ECO:0000256" key="3">
    <source>
        <dbReference type="PROSITE-ProRule" id="PRU00023"/>
    </source>
</evidence>
<dbReference type="PROSITE" id="PS50088">
    <property type="entry name" value="ANK_REPEAT"/>
    <property type="match status" value="1"/>
</dbReference>
<accession>A0A0H5REE5</accession>
<keyword evidence="1" id="KW-0677">Repeat</keyword>
<name>A0A0H5REE5_9EUKA</name>
<organism evidence="4">
    <name type="scientific">Spongospora subterranea</name>
    <dbReference type="NCBI Taxonomy" id="70186"/>
    <lineage>
        <taxon>Eukaryota</taxon>
        <taxon>Sar</taxon>
        <taxon>Rhizaria</taxon>
        <taxon>Endomyxa</taxon>
        <taxon>Phytomyxea</taxon>
        <taxon>Plasmodiophorida</taxon>
        <taxon>Plasmodiophoridae</taxon>
        <taxon>Spongospora</taxon>
    </lineage>
</organism>
<dbReference type="PANTHER" id="PTHR46680">
    <property type="entry name" value="NF-KAPPA-B INHIBITOR ALPHA"/>
    <property type="match status" value="1"/>
</dbReference>
<dbReference type="InterPro" id="IPR051070">
    <property type="entry name" value="NF-kappa-B_inhibitor"/>
</dbReference>
<feature type="non-terminal residue" evidence="4">
    <location>
        <position position="296"/>
    </location>
</feature>
<dbReference type="PANTHER" id="PTHR46680:SF3">
    <property type="entry name" value="NF-KAPPA-B INHIBITOR CACTUS"/>
    <property type="match status" value="1"/>
</dbReference>
<dbReference type="GO" id="GO:0071356">
    <property type="term" value="P:cellular response to tumor necrosis factor"/>
    <property type="evidence" value="ECO:0007669"/>
    <property type="project" value="TreeGrafter"/>
</dbReference>